<accession>A0A7G9GE03</accession>
<organism evidence="5 6">
    <name type="scientific">Wansuia hejianensis</name>
    <dbReference type="NCBI Taxonomy" id="2763667"/>
    <lineage>
        <taxon>Bacteria</taxon>
        <taxon>Bacillati</taxon>
        <taxon>Bacillota</taxon>
        <taxon>Clostridia</taxon>
        <taxon>Lachnospirales</taxon>
        <taxon>Lachnospiraceae</taxon>
        <taxon>Wansuia</taxon>
    </lineage>
</organism>
<dbReference type="Pfam" id="PF13407">
    <property type="entry name" value="Peripla_BP_4"/>
    <property type="match status" value="1"/>
</dbReference>
<gene>
    <name evidence="5" type="ORF">H9Q79_01700</name>
</gene>
<comment type="similarity">
    <text evidence="2">Belongs to the bacterial solute-binding protein 2 family.</text>
</comment>
<dbReference type="PANTHER" id="PTHR46847">
    <property type="entry name" value="D-ALLOSE-BINDING PERIPLASMIC PROTEIN-RELATED"/>
    <property type="match status" value="1"/>
</dbReference>
<dbReference type="RefSeq" id="WP_118647930.1">
    <property type="nucleotide sequence ID" value="NZ_CP060635.1"/>
</dbReference>
<dbReference type="InterPro" id="IPR025997">
    <property type="entry name" value="SBP_2_dom"/>
</dbReference>
<dbReference type="GO" id="GO:0030313">
    <property type="term" value="C:cell envelope"/>
    <property type="evidence" value="ECO:0007669"/>
    <property type="project" value="UniProtKB-SubCell"/>
</dbReference>
<keyword evidence="6" id="KW-1185">Reference proteome</keyword>
<comment type="subcellular location">
    <subcellularLocation>
        <location evidence="1">Cell envelope</location>
    </subcellularLocation>
</comment>
<dbReference type="AlphaFoldDB" id="A0A7G9GE03"/>
<evidence type="ECO:0000259" key="4">
    <source>
        <dbReference type="Pfam" id="PF13407"/>
    </source>
</evidence>
<dbReference type="InterPro" id="IPR028082">
    <property type="entry name" value="Peripla_BP_I"/>
</dbReference>
<evidence type="ECO:0000313" key="6">
    <source>
        <dbReference type="Proteomes" id="UP000515860"/>
    </source>
</evidence>
<evidence type="ECO:0000256" key="2">
    <source>
        <dbReference type="ARBA" id="ARBA00007639"/>
    </source>
</evidence>
<evidence type="ECO:0000256" key="1">
    <source>
        <dbReference type="ARBA" id="ARBA00004196"/>
    </source>
</evidence>
<dbReference type="Proteomes" id="UP000515860">
    <property type="component" value="Chromosome"/>
</dbReference>
<evidence type="ECO:0000256" key="3">
    <source>
        <dbReference type="ARBA" id="ARBA00022729"/>
    </source>
</evidence>
<dbReference type="GO" id="GO:0030246">
    <property type="term" value="F:carbohydrate binding"/>
    <property type="evidence" value="ECO:0007669"/>
    <property type="project" value="UniProtKB-ARBA"/>
</dbReference>
<protein>
    <submittedName>
        <fullName evidence="5">Substrate-binding domain-containing protein</fullName>
    </submittedName>
</protein>
<keyword evidence="3" id="KW-0732">Signal</keyword>
<name>A0A7G9GE03_9FIRM</name>
<dbReference type="EMBL" id="CP060635">
    <property type="protein sequence ID" value="QNM09035.1"/>
    <property type="molecule type" value="Genomic_DNA"/>
</dbReference>
<dbReference type="SUPFAM" id="SSF53822">
    <property type="entry name" value="Periplasmic binding protein-like I"/>
    <property type="match status" value="1"/>
</dbReference>
<dbReference type="KEGG" id="whj:H9Q79_01700"/>
<reference evidence="5 6" key="1">
    <citation type="submission" date="2020-08" db="EMBL/GenBank/DDBJ databases">
        <authorList>
            <person name="Liu C."/>
            <person name="Sun Q."/>
        </authorList>
    </citation>
    <scope>NUCLEOTIDE SEQUENCE [LARGE SCALE GENOMIC DNA]</scope>
    <source>
        <strain evidence="5 6">NSJ-29</strain>
    </source>
</reference>
<feature type="domain" description="Periplasmic binding protein" evidence="4">
    <location>
        <begin position="3"/>
        <end position="87"/>
    </location>
</feature>
<dbReference type="Gene3D" id="3.40.50.2300">
    <property type="match status" value="2"/>
</dbReference>
<proteinExistence type="inferred from homology"/>
<evidence type="ECO:0000313" key="5">
    <source>
        <dbReference type="EMBL" id="QNM09035.1"/>
    </source>
</evidence>
<sequence>MSVFTDMLESHPEINAVFVTSGDAVSNYGKILAEKGLQDKITLIGMDAIDSNIQAIKNHEIYGVMDQDFYQMGFLSGEYAMKLLNGEAVPPETFCDSMLVTADNVAQLHPEVT</sequence>
<dbReference type="PANTHER" id="PTHR46847:SF1">
    <property type="entry name" value="D-ALLOSE-BINDING PERIPLASMIC PROTEIN-RELATED"/>
    <property type="match status" value="1"/>
</dbReference>